<reference evidence="3 4" key="1">
    <citation type="journal article" date="2015" name="Genome Announc.">
        <title>Genome Assemblies of Three Soil-Associated Devosia species: D. insulae, D. limi, and D. soli.</title>
        <authorList>
            <person name="Hassan Y.I."/>
            <person name="Lepp D."/>
            <person name="Zhou T."/>
        </authorList>
    </citation>
    <scope>NUCLEOTIDE SEQUENCE [LARGE SCALE GENOMIC DNA]</scope>
    <source>
        <strain evidence="3 4">DS-56</strain>
    </source>
</reference>
<dbReference type="SMART" id="SM00858">
    <property type="entry name" value="SAF"/>
    <property type="match status" value="1"/>
</dbReference>
<protein>
    <submittedName>
        <fullName evidence="3">Flp pilus assembly protein CpaB</fullName>
    </submittedName>
</protein>
<organism evidence="3 4">
    <name type="scientific">Devosia insulae DS-56</name>
    <dbReference type="NCBI Taxonomy" id="1116389"/>
    <lineage>
        <taxon>Bacteria</taxon>
        <taxon>Pseudomonadati</taxon>
        <taxon>Pseudomonadota</taxon>
        <taxon>Alphaproteobacteria</taxon>
        <taxon>Hyphomicrobiales</taxon>
        <taxon>Devosiaceae</taxon>
        <taxon>Devosia</taxon>
    </lineage>
</organism>
<keyword evidence="4" id="KW-1185">Reference proteome</keyword>
<dbReference type="AlphaFoldDB" id="A0A1E5XSK7"/>
<evidence type="ECO:0000313" key="3">
    <source>
        <dbReference type="EMBL" id="OEO31568.1"/>
    </source>
</evidence>
<dbReference type="Pfam" id="PF08666">
    <property type="entry name" value="SAF"/>
    <property type="match status" value="1"/>
</dbReference>
<dbReference type="CDD" id="cd11614">
    <property type="entry name" value="SAF_CpaB_FlgA_like"/>
    <property type="match status" value="1"/>
</dbReference>
<dbReference type="Pfam" id="PF16976">
    <property type="entry name" value="RcpC"/>
    <property type="match status" value="1"/>
</dbReference>
<evidence type="ECO:0000313" key="4">
    <source>
        <dbReference type="Proteomes" id="UP000095463"/>
    </source>
</evidence>
<evidence type="ECO:0000259" key="2">
    <source>
        <dbReference type="SMART" id="SM00858"/>
    </source>
</evidence>
<dbReference type="EMBL" id="LAJE02000154">
    <property type="protein sequence ID" value="OEO31568.1"/>
    <property type="molecule type" value="Genomic_DNA"/>
</dbReference>
<name>A0A1E5XSK7_9HYPH</name>
<dbReference type="InterPro" id="IPR017592">
    <property type="entry name" value="Pilus_assmbl_Flp-typ_CpaB"/>
</dbReference>
<feature type="region of interest" description="Disordered" evidence="1">
    <location>
        <begin position="252"/>
        <end position="272"/>
    </location>
</feature>
<comment type="caution">
    <text evidence="3">The sequence shown here is derived from an EMBL/GenBank/DDBJ whole genome shotgun (WGS) entry which is preliminary data.</text>
</comment>
<feature type="domain" description="SAF" evidence="2">
    <location>
        <begin position="33"/>
        <end position="101"/>
    </location>
</feature>
<dbReference type="NCBIfam" id="TIGR03177">
    <property type="entry name" value="pilus_cpaB"/>
    <property type="match status" value="1"/>
</dbReference>
<feature type="compositionally biased region" description="Polar residues" evidence="1">
    <location>
        <begin position="252"/>
        <end position="261"/>
    </location>
</feature>
<gene>
    <name evidence="3" type="ORF">VW23_015645</name>
</gene>
<accession>A0A1E5XSK7</accession>
<proteinExistence type="predicted"/>
<dbReference type="Proteomes" id="UP000095463">
    <property type="component" value="Unassembled WGS sequence"/>
</dbReference>
<sequence length="272" mass="28470">MAGGLAAFLATRGTAPQQVVVEGPTQVIKEKKAKVLVAKAPIGVGQRITAETIEWQDWPEFAVRPEYISEAVLPDAPTKMLDAVARFEFFPGEPILDKKLVHSDQGYLSAVLTKGMRGVSVPVSADAAAGGFVLPNDRVDVVLSRGGISQTILANVKVLAIGTRLGEAGTTGEKADPENPKADVFQGGTIATLELTPAQGEAIINAAKVGSLSVVLRSIADFKPSPSEAVNNETSRAIRMIRFGVGSDVMPGTSTTVTQASFDDASSEEQAQ</sequence>
<evidence type="ECO:0000256" key="1">
    <source>
        <dbReference type="SAM" id="MobiDB-lite"/>
    </source>
</evidence>
<dbReference type="InterPro" id="IPR031571">
    <property type="entry name" value="RcpC_dom"/>
</dbReference>
<dbReference type="InterPro" id="IPR013974">
    <property type="entry name" value="SAF"/>
</dbReference>